<name>A0A3B0J781_DROGU</name>
<dbReference type="GO" id="GO:0000179">
    <property type="term" value="F:rRNA (adenine-N6,N6-)-dimethyltransferase activity"/>
    <property type="evidence" value="ECO:0007669"/>
    <property type="project" value="InterPro"/>
</dbReference>
<dbReference type="InterPro" id="IPR020596">
    <property type="entry name" value="rRNA_Ade_Mease_Trfase_CS"/>
</dbReference>
<dbReference type="PANTHER" id="PTHR12496:SF0">
    <property type="entry name" value="METHYLTRANSFERASE DOMAIN-CONTAINING PROTEIN"/>
    <property type="match status" value="1"/>
</dbReference>
<evidence type="ECO:0000259" key="1">
    <source>
        <dbReference type="Pfam" id="PF13679"/>
    </source>
</evidence>
<dbReference type="AlphaFoldDB" id="A0A3B0J781"/>
<keyword evidence="3" id="KW-1185">Reference proteome</keyword>
<dbReference type="PANTHER" id="PTHR12496">
    <property type="entry name" value="CGI-41 METHYLTRANSFERASE"/>
    <property type="match status" value="1"/>
</dbReference>
<dbReference type="Gene3D" id="3.40.50.150">
    <property type="entry name" value="Vaccinia Virus protein VP39"/>
    <property type="match status" value="1"/>
</dbReference>
<organism evidence="2 3">
    <name type="scientific">Drosophila guanche</name>
    <name type="common">Fruit fly</name>
    <dbReference type="NCBI Taxonomy" id="7266"/>
    <lineage>
        <taxon>Eukaryota</taxon>
        <taxon>Metazoa</taxon>
        <taxon>Ecdysozoa</taxon>
        <taxon>Arthropoda</taxon>
        <taxon>Hexapoda</taxon>
        <taxon>Insecta</taxon>
        <taxon>Pterygota</taxon>
        <taxon>Neoptera</taxon>
        <taxon>Endopterygota</taxon>
        <taxon>Diptera</taxon>
        <taxon>Brachycera</taxon>
        <taxon>Muscomorpha</taxon>
        <taxon>Ephydroidea</taxon>
        <taxon>Drosophilidae</taxon>
        <taxon>Drosophila</taxon>
        <taxon>Sophophora</taxon>
    </lineage>
</organism>
<evidence type="ECO:0000313" key="3">
    <source>
        <dbReference type="Proteomes" id="UP000268350"/>
    </source>
</evidence>
<sequence length="432" mass="50081">MSMPRKFDNPENYFESVVDFLSSYSWVYRRANTECLVSIDSMPQDFKNYFLAVSNEMLNEFPFFHENFDAFPASLLIFRKELARLTPEETFENIFLEATGRQPISKLRIPKKKQHEIKHFATHINANCLEAQIVVDLGSGLGYLSQALYELNKNYLILGLEADKTRVETARNRCRQCLPPAATKSISYEQKFVDANSGVYIDKHSLELAKNNGCLEVKNMSIIGLHACADLSINAMRLFLKMDRVKSIHIIPCCYHKLALQFDCGGTDNTDQNNFVNFPLSIALRKAVNACKRELYLNRPFLRLACQQTRARWRRTSCEEHAEHGCRMYMRALADSVRYSNELVKPRKRSLPDHENHSSFWELVKRFQLFSKNTGTPMEWQPIHRERFQEISEKYTDRQGPRLAEGLQCMQTAMQVTIAFLSLTNPCNNNRL</sequence>
<accession>A0A3B0J781</accession>
<evidence type="ECO:0000313" key="2">
    <source>
        <dbReference type="EMBL" id="SPP75973.1"/>
    </source>
</evidence>
<dbReference type="OrthoDB" id="10258156at2759"/>
<dbReference type="Proteomes" id="UP000268350">
    <property type="component" value="Unassembled WGS sequence"/>
</dbReference>
<proteinExistence type="predicted"/>
<dbReference type="Pfam" id="PF13679">
    <property type="entry name" value="Methyltransf_32"/>
    <property type="match status" value="1"/>
</dbReference>
<dbReference type="InterPro" id="IPR025714">
    <property type="entry name" value="Methyltranfer_dom"/>
</dbReference>
<reference evidence="3" key="1">
    <citation type="submission" date="2018-01" db="EMBL/GenBank/DDBJ databases">
        <authorList>
            <person name="Alioto T."/>
            <person name="Alioto T."/>
        </authorList>
    </citation>
    <scope>NUCLEOTIDE SEQUENCE [LARGE SCALE GENOMIC DNA]</scope>
</reference>
<dbReference type="PROSITE" id="PS01131">
    <property type="entry name" value="RRNA_A_DIMETH"/>
    <property type="match status" value="1"/>
</dbReference>
<dbReference type="EMBL" id="OUUW01000001">
    <property type="protein sequence ID" value="SPP75973.1"/>
    <property type="molecule type" value="Genomic_DNA"/>
</dbReference>
<protein>
    <recommendedName>
        <fullName evidence="1">Methyltransferase domain-containing protein</fullName>
    </recommendedName>
</protein>
<dbReference type="InterPro" id="IPR029063">
    <property type="entry name" value="SAM-dependent_MTases_sf"/>
</dbReference>
<dbReference type="SUPFAM" id="SSF53335">
    <property type="entry name" value="S-adenosyl-L-methionine-dependent methyltransferases"/>
    <property type="match status" value="1"/>
</dbReference>
<feature type="domain" description="Methyltransferase" evidence="1">
    <location>
        <begin position="112"/>
        <end position="259"/>
    </location>
</feature>
<dbReference type="InterPro" id="IPR052220">
    <property type="entry name" value="METTL25"/>
</dbReference>
<gene>
    <name evidence="2" type="ORF">DGUA_6G003888</name>
</gene>